<dbReference type="AlphaFoldDB" id="H2YP71"/>
<dbReference type="InterPro" id="IPR000519">
    <property type="entry name" value="P_trefoil_dom"/>
</dbReference>
<feature type="domain" description="P-type" evidence="5">
    <location>
        <begin position="102"/>
        <end position="146"/>
    </location>
</feature>
<evidence type="ECO:0000256" key="3">
    <source>
        <dbReference type="SAM" id="MobiDB-lite"/>
    </source>
</evidence>
<reference evidence="6" key="2">
    <citation type="submission" date="2025-08" db="UniProtKB">
        <authorList>
            <consortium name="Ensembl"/>
        </authorList>
    </citation>
    <scope>IDENTIFICATION</scope>
</reference>
<feature type="domain" description="P-type" evidence="5">
    <location>
        <begin position="20"/>
        <end position="62"/>
    </location>
</feature>
<reference evidence="6" key="3">
    <citation type="submission" date="2025-09" db="UniProtKB">
        <authorList>
            <consortium name="Ensembl"/>
        </authorList>
    </citation>
    <scope>IDENTIFICATION</scope>
</reference>
<sequence>MKLLSCLIGVFLFVSLAKSQVCLPQSARTDCGYPGIQPSACTQLGCCWNTDVLGVPWCFHRTAVSADGEGSIGDSSRGVPAVVPQQAFVKTNAAVQFTGCLFRCTSVVRPYRTSCGNLPDELSCVNVGCCYDVNDPVTSRRCYHPAVLTGSCPTPRCQIPSASLRRCGFGLSQNECVGRGCCYHVVENGRQCYHSETPARPLSEIPATSPPTTTTTTTTTQAPTTTMSFLDQLRRANADPSQFSLVDLLTKDV</sequence>
<evidence type="ECO:0000256" key="4">
    <source>
        <dbReference type="SAM" id="SignalP"/>
    </source>
</evidence>
<dbReference type="PANTHER" id="PTHR13826">
    <property type="entry name" value="INTESTINAL TREFOIL FACTOR-RELATED"/>
    <property type="match status" value="1"/>
</dbReference>
<organism evidence="6 7">
    <name type="scientific">Ciona savignyi</name>
    <name type="common">Pacific transparent sea squirt</name>
    <dbReference type="NCBI Taxonomy" id="51511"/>
    <lineage>
        <taxon>Eukaryota</taxon>
        <taxon>Metazoa</taxon>
        <taxon>Chordata</taxon>
        <taxon>Tunicata</taxon>
        <taxon>Ascidiacea</taxon>
        <taxon>Phlebobranchia</taxon>
        <taxon>Cionidae</taxon>
        <taxon>Ciona</taxon>
    </lineage>
</organism>
<dbReference type="SMART" id="SM00018">
    <property type="entry name" value="PD"/>
    <property type="match status" value="3"/>
</dbReference>
<feature type="chain" id="PRO_5003578780" description="P-type domain-containing protein" evidence="4">
    <location>
        <begin position="20"/>
        <end position="253"/>
    </location>
</feature>
<name>H2YP71_CIOSA</name>
<feature type="signal peptide" evidence="4">
    <location>
        <begin position="1"/>
        <end position="19"/>
    </location>
</feature>
<dbReference type="GO" id="GO:0005615">
    <property type="term" value="C:extracellular space"/>
    <property type="evidence" value="ECO:0007669"/>
    <property type="project" value="TreeGrafter"/>
</dbReference>
<dbReference type="CDD" id="cd00111">
    <property type="entry name" value="Trefoil"/>
    <property type="match status" value="1"/>
</dbReference>
<protein>
    <recommendedName>
        <fullName evidence="5">P-type domain-containing protein</fullName>
    </recommendedName>
</protein>
<dbReference type="Gene3D" id="4.10.110.10">
    <property type="entry name" value="Spasmolytic Protein, domain 1"/>
    <property type="match status" value="2"/>
</dbReference>
<dbReference type="PANTHER" id="PTHR13826:SF14">
    <property type="entry name" value="TREFOIL FACTOR 2"/>
    <property type="match status" value="1"/>
</dbReference>
<proteinExistence type="predicted"/>
<feature type="compositionally biased region" description="Low complexity" evidence="3">
    <location>
        <begin position="206"/>
        <end position="221"/>
    </location>
</feature>
<dbReference type="GeneTree" id="ENSGT00940000168485"/>
<evidence type="ECO:0000256" key="1">
    <source>
        <dbReference type="ARBA" id="ARBA00023157"/>
    </source>
</evidence>
<evidence type="ECO:0000259" key="5">
    <source>
        <dbReference type="PROSITE" id="PS51448"/>
    </source>
</evidence>
<dbReference type="PROSITE" id="PS51448">
    <property type="entry name" value="P_TREFOIL_2"/>
    <property type="match status" value="3"/>
</dbReference>
<feature type="disulfide bond" evidence="2">
    <location>
        <begin position="41"/>
        <end position="58"/>
    </location>
</feature>
<comment type="caution">
    <text evidence="2">Lacks conserved residue(s) required for the propagation of feature annotation.</text>
</comment>
<accession>H2YP71</accession>
<feature type="domain" description="P-type" evidence="5">
    <location>
        <begin position="155"/>
        <end position="196"/>
    </location>
</feature>
<dbReference type="Pfam" id="PF00088">
    <property type="entry name" value="Trefoil"/>
    <property type="match status" value="1"/>
</dbReference>
<feature type="disulfide bond" evidence="2">
    <location>
        <begin position="31"/>
        <end position="46"/>
    </location>
</feature>
<keyword evidence="1 2" id="KW-1015">Disulfide bond</keyword>
<keyword evidence="4" id="KW-0732">Signal</keyword>
<evidence type="ECO:0000256" key="2">
    <source>
        <dbReference type="PROSITE-ProRule" id="PRU00779"/>
    </source>
</evidence>
<evidence type="ECO:0000313" key="6">
    <source>
        <dbReference type="Ensembl" id="ENSCSAVP00000007129.1"/>
    </source>
</evidence>
<dbReference type="SUPFAM" id="SSF57492">
    <property type="entry name" value="Trefoil"/>
    <property type="match status" value="1"/>
</dbReference>
<dbReference type="InterPro" id="IPR044913">
    <property type="entry name" value="P_trefoil_dom_sf"/>
</dbReference>
<dbReference type="HOGENOM" id="CLU_1100584_0_0_1"/>
<feature type="region of interest" description="Disordered" evidence="3">
    <location>
        <begin position="201"/>
        <end position="221"/>
    </location>
</feature>
<dbReference type="InterPro" id="IPR017994">
    <property type="entry name" value="P_trefoil_chordata"/>
</dbReference>
<keyword evidence="7" id="KW-1185">Reference proteome</keyword>
<feature type="disulfide bond" evidence="2">
    <location>
        <begin position="104"/>
        <end position="130"/>
    </location>
</feature>
<dbReference type="Ensembl" id="ENSCSAVT00000007221.1">
    <property type="protein sequence ID" value="ENSCSAVP00000007129.1"/>
    <property type="gene ID" value="ENSCSAVG00000004258.1"/>
</dbReference>
<dbReference type="Proteomes" id="UP000007875">
    <property type="component" value="Unassembled WGS sequence"/>
</dbReference>
<dbReference type="PRINTS" id="PR00680">
    <property type="entry name" value="PTREFOIL"/>
</dbReference>
<reference evidence="7" key="1">
    <citation type="submission" date="2003-08" db="EMBL/GenBank/DDBJ databases">
        <authorList>
            <person name="Birren B."/>
            <person name="Nusbaum C."/>
            <person name="Abebe A."/>
            <person name="Abouelleil A."/>
            <person name="Adekoya E."/>
            <person name="Ait-zahra M."/>
            <person name="Allen N."/>
            <person name="Allen T."/>
            <person name="An P."/>
            <person name="Anderson M."/>
            <person name="Anderson S."/>
            <person name="Arachchi H."/>
            <person name="Armbruster J."/>
            <person name="Bachantsang P."/>
            <person name="Baldwin J."/>
            <person name="Barry A."/>
            <person name="Bayul T."/>
            <person name="Blitshsteyn B."/>
            <person name="Bloom T."/>
            <person name="Blye J."/>
            <person name="Boguslavskiy L."/>
            <person name="Borowsky M."/>
            <person name="Boukhgalter B."/>
            <person name="Brunache A."/>
            <person name="Butler J."/>
            <person name="Calixte N."/>
            <person name="Calvo S."/>
            <person name="Camarata J."/>
            <person name="Campo K."/>
            <person name="Chang J."/>
            <person name="Cheshatsang Y."/>
            <person name="Citroen M."/>
            <person name="Collymore A."/>
            <person name="Considine T."/>
            <person name="Cook A."/>
            <person name="Cooke P."/>
            <person name="Corum B."/>
            <person name="Cuomo C."/>
            <person name="David R."/>
            <person name="Dawoe T."/>
            <person name="Degray S."/>
            <person name="Dodge S."/>
            <person name="Dooley K."/>
            <person name="Dorje P."/>
            <person name="Dorjee K."/>
            <person name="Dorris L."/>
            <person name="Duffey N."/>
            <person name="Dupes A."/>
            <person name="Elkins T."/>
            <person name="Engels R."/>
            <person name="Erickson J."/>
            <person name="Farina A."/>
            <person name="Faro S."/>
            <person name="Ferreira P."/>
            <person name="Fischer H."/>
            <person name="Fitzgerald M."/>
            <person name="Foley K."/>
            <person name="Gage D."/>
            <person name="Galagan J."/>
            <person name="Gearin G."/>
            <person name="Gnerre S."/>
            <person name="Gnirke A."/>
            <person name="Goyette A."/>
            <person name="Graham J."/>
            <person name="Grandbois E."/>
            <person name="Gyaltsen K."/>
            <person name="Hafez N."/>
            <person name="Hagopian D."/>
            <person name="Hagos B."/>
            <person name="Hall J."/>
            <person name="Hatcher B."/>
            <person name="Heller A."/>
            <person name="Higgins H."/>
            <person name="Honan T."/>
            <person name="Horn A."/>
            <person name="Houde N."/>
            <person name="Hughes L."/>
            <person name="Hulme W."/>
            <person name="Husby E."/>
            <person name="Iliev I."/>
            <person name="Jaffe D."/>
            <person name="Jones C."/>
            <person name="Kamal M."/>
            <person name="Kamat A."/>
            <person name="Kamvysselis M."/>
            <person name="Karlsson E."/>
            <person name="Kells C."/>
            <person name="Kieu A."/>
            <person name="Kisner P."/>
            <person name="Kodira C."/>
            <person name="Kulbokas E."/>
            <person name="Labutti K."/>
            <person name="Lama D."/>
            <person name="Landers T."/>
            <person name="Leger J."/>
            <person name="Levine S."/>
            <person name="Lewis D."/>
            <person name="Lewis T."/>
            <person name="Lindblad-toh K."/>
            <person name="Liu X."/>
            <person name="Lokyitsang T."/>
            <person name="Lokyitsang Y."/>
            <person name="Lucien O."/>
            <person name="Lui A."/>
            <person name="Ma L.J."/>
            <person name="Mabbitt R."/>
            <person name="Macdonald J."/>
            <person name="Maclean C."/>
            <person name="Major J."/>
            <person name="Manning J."/>
            <person name="Marabella R."/>
            <person name="Maru K."/>
            <person name="Matthews C."/>
            <person name="Mauceli E."/>
            <person name="Mccarthy M."/>
            <person name="Mcdonough S."/>
            <person name="Mcghee T."/>
            <person name="Meldrim J."/>
            <person name="Meneus L."/>
            <person name="Mesirov J."/>
            <person name="Mihalev A."/>
            <person name="Mihova T."/>
            <person name="Mikkelsen T."/>
            <person name="Mlenga V."/>
            <person name="Moru K."/>
            <person name="Mozes J."/>
            <person name="Mulrain L."/>
            <person name="Munson G."/>
            <person name="Naylor J."/>
            <person name="Newes C."/>
            <person name="Nguyen C."/>
            <person name="Nguyen N."/>
            <person name="Nguyen T."/>
            <person name="Nicol R."/>
            <person name="Nielsen C."/>
            <person name="Nizzari M."/>
            <person name="Norbu C."/>
            <person name="Norbu N."/>
            <person name="O'donnell P."/>
            <person name="Okoawo O."/>
            <person name="O'leary S."/>
            <person name="Omotosho B."/>
            <person name="O'neill K."/>
            <person name="Osman S."/>
            <person name="Parker S."/>
            <person name="Perrin D."/>
            <person name="Phunkhang P."/>
            <person name="Piqani B."/>
            <person name="Purcell S."/>
            <person name="Rachupka T."/>
            <person name="Ramasamy U."/>
            <person name="Rameau R."/>
            <person name="Ray V."/>
            <person name="Raymond C."/>
            <person name="Retta R."/>
            <person name="Richardson S."/>
            <person name="Rise C."/>
            <person name="Rodriguez J."/>
            <person name="Rogers J."/>
            <person name="Rogov P."/>
            <person name="Rutman M."/>
            <person name="Schupbach R."/>
            <person name="Seaman C."/>
            <person name="Settipalli S."/>
            <person name="Sharpe T."/>
            <person name="Sheridan J."/>
            <person name="Sherpa N."/>
            <person name="Shi J."/>
            <person name="Smirnov S."/>
            <person name="Smith C."/>
            <person name="Sougnez C."/>
            <person name="Spencer B."/>
            <person name="Stalker J."/>
            <person name="Stange-thomann N."/>
            <person name="Stavropoulos S."/>
            <person name="Stetson K."/>
            <person name="Stone C."/>
            <person name="Stone S."/>
            <person name="Stubbs M."/>
            <person name="Talamas J."/>
            <person name="Tchuinga P."/>
            <person name="Tenzing P."/>
            <person name="Tesfaye S."/>
            <person name="Theodore J."/>
            <person name="Thoulutsang Y."/>
            <person name="Topham K."/>
            <person name="Towey S."/>
            <person name="Tsamla T."/>
            <person name="Tsomo N."/>
            <person name="Vallee D."/>
            <person name="Vassiliev H."/>
            <person name="Venkataraman V."/>
            <person name="Vinson J."/>
            <person name="Vo A."/>
            <person name="Wade C."/>
            <person name="Wang S."/>
            <person name="Wangchuk T."/>
            <person name="Wangdi T."/>
            <person name="Whittaker C."/>
            <person name="Wilkinson J."/>
            <person name="Wu Y."/>
            <person name="Wyman D."/>
            <person name="Yadav S."/>
            <person name="Yang S."/>
            <person name="Yang X."/>
            <person name="Yeager S."/>
            <person name="Yee E."/>
            <person name="Young G."/>
            <person name="Zainoun J."/>
            <person name="Zembeck L."/>
            <person name="Zimmer A."/>
            <person name="Zody M."/>
            <person name="Lander E."/>
        </authorList>
    </citation>
    <scope>NUCLEOTIDE SEQUENCE [LARGE SCALE GENOMIC DNA]</scope>
</reference>
<evidence type="ECO:0000313" key="7">
    <source>
        <dbReference type="Proteomes" id="UP000007875"/>
    </source>
</evidence>